<dbReference type="EMBL" id="JBHSPC010000077">
    <property type="protein sequence ID" value="MFC5673010.1"/>
    <property type="molecule type" value="Genomic_DNA"/>
</dbReference>
<sequence>MTSPDPQTQPPQQPAPPQAGTQTEETRTPEPQQTPTEHPEQKRTGGKVLHLHTAHARVPIPYITPGDMFSGARKTTAVSTTTSLLPSPRKLAFYGLLGAMAVAEAVEWPIAVAVGAATEVITREQAARQRAEHQRIEREHAGHEQGRESAANRTETATPSRPATA</sequence>
<dbReference type="Proteomes" id="UP001596183">
    <property type="component" value="Unassembled WGS sequence"/>
</dbReference>
<feature type="compositionally biased region" description="Basic and acidic residues" evidence="1">
    <location>
        <begin position="125"/>
        <end position="147"/>
    </location>
</feature>
<dbReference type="RefSeq" id="WP_381216019.1">
    <property type="nucleotide sequence ID" value="NZ_JBHSPC010000077.1"/>
</dbReference>
<reference evidence="3" key="1">
    <citation type="journal article" date="2019" name="Int. J. Syst. Evol. Microbiol.">
        <title>The Global Catalogue of Microorganisms (GCM) 10K type strain sequencing project: providing services to taxonomists for standard genome sequencing and annotation.</title>
        <authorList>
            <consortium name="The Broad Institute Genomics Platform"/>
            <consortium name="The Broad Institute Genome Sequencing Center for Infectious Disease"/>
            <person name="Wu L."/>
            <person name="Ma J."/>
        </authorList>
    </citation>
    <scope>NUCLEOTIDE SEQUENCE [LARGE SCALE GENOMIC DNA]</scope>
    <source>
        <strain evidence="3">JCM 13852</strain>
    </source>
</reference>
<feature type="compositionally biased region" description="Low complexity" evidence="1">
    <location>
        <begin position="18"/>
        <end position="36"/>
    </location>
</feature>
<accession>A0ABW0XSX9</accession>
<evidence type="ECO:0000313" key="2">
    <source>
        <dbReference type="EMBL" id="MFC5673010.1"/>
    </source>
</evidence>
<feature type="region of interest" description="Disordered" evidence="1">
    <location>
        <begin position="1"/>
        <end position="47"/>
    </location>
</feature>
<evidence type="ECO:0000256" key="1">
    <source>
        <dbReference type="SAM" id="MobiDB-lite"/>
    </source>
</evidence>
<feature type="compositionally biased region" description="Polar residues" evidence="1">
    <location>
        <begin position="151"/>
        <end position="165"/>
    </location>
</feature>
<feature type="compositionally biased region" description="Pro residues" evidence="1">
    <location>
        <begin position="7"/>
        <end position="17"/>
    </location>
</feature>
<proteinExistence type="predicted"/>
<protein>
    <submittedName>
        <fullName evidence="2">Uncharacterized protein</fullName>
    </submittedName>
</protein>
<feature type="region of interest" description="Disordered" evidence="1">
    <location>
        <begin position="125"/>
        <end position="165"/>
    </location>
</feature>
<name>A0ABW0XSX9_9ACTN</name>
<keyword evidence="3" id="KW-1185">Reference proteome</keyword>
<gene>
    <name evidence="2" type="ORF">ACFP2V_23710</name>
</gene>
<evidence type="ECO:0000313" key="3">
    <source>
        <dbReference type="Proteomes" id="UP001596183"/>
    </source>
</evidence>
<comment type="caution">
    <text evidence="2">The sequence shown here is derived from an EMBL/GenBank/DDBJ whole genome shotgun (WGS) entry which is preliminary data.</text>
</comment>
<organism evidence="2 3">
    <name type="scientific">Streptomyces incanus</name>
    <dbReference type="NCBI Taxonomy" id="887453"/>
    <lineage>
        <taxon>Bacteria</taxon>
        <taxon>Bacillati</taxon>
        <taxon>Actinomycetota</taxon>
        <taxon>Actinomycetes</taxon>
        <taxon>Kitasatosporales</taxon>
        <taxon>Streptomycetaceae</taxon>
        <taxon>Streptomyces</taxon>
    </lineage>
</organism>